<gene>
    <name evidence="1" type="ORF">BANIM336_00669</name>
</gene>
<evidence type="ECO:0008006" key="3">
    <source>
        <dbReference type="Google" id="ProtNLM"/>
    </source>
</evidence>
<dbReference type="Pfam" id="PF10117">
    <property type="entry name" value="McrBC"/>
    <property type="match status" value="1"/>
</dbReference>
<dbReference type="InterPro" id="IPR019292">
    <property type="entry name" value="McrC"/>
</dbReference>
<name>A0AAV2W152_9BIFI</name>
<proteinExistence type="predicted"/>
<dbReference type="AlphaFoldDB" id="A0AAV2W152"/>
<reference evidence="1 2" key="1">
    <citation type="submission" date="2013-10" db="EMBL/GenBank/DDBJ databases">
        <authorList>
            <person name="Manrique M."/>
        </authorList>
    </citation>
    <scope>NUCLEOTIDE SEQUENCE [LARGE SCALE GENOMIC DNA]</scope>
    <source>
        <strain evidence="1 2">IM386</strain>
    </source>
</reference>
<dbReference type="Proteomes" id="UP000035645">
    <property type="component" value="Unassembled WGS sequence"/>
</dbReference>
<evidence type="ECO:0000313" key="1">
    <source>
        <dbReference type="EMBL" id="CDI67348.1"/>
    </source>
</evidence>
<organism evidence="1 2">
    <name type="scientific">Bifidobacterium animalis subsp. animalis IM386</name>
    <dbReference type="NCBI Taxonomy" id="1402194"/>
    <lineage>
        <taxon>Bacteria</taxon>
        <taxon>Bacillati</taxon>
        <taxon>Actinomycetota</taxon>
        <taxon>Actinomycetes</taxon>
        <taxon>Bifidobacteriales</taxon>
        <taxon>Bifidobacteriaceae</taxon>
        <taxon>Bifidobacterium</taxon>
    </lineage>
</organism>
<dbReference type="PANTHER" id="PTHR38733">
    <property type="entry name" value="PROTEIN MCRC"/>
    <property type="match status" value="1"/>
</dbReference>
<accession>A0AAV2W152</accession>
<dbReference type="EMBL" id="CBUQ010000007">
    <property type="protein sequence ID" value="CDI67348.1"/>
    <property type="molecule type" value="Genomic_DNA"/>
</dbReference>
<protein>
    <recommendedName>
        <fullName evidence="3">3-isopropylmalate dehydrogenase</fullName>
    </recommendedName>
</protein>
<reference evidence="1 2" key="2">
    <citation type="submission" date="2015-01" db="EMBL/GenBank/DDBJ databases">
        <title>Genome sequence of a Bifidobacterium animalis strain.</title>
        <authorList>
            <person name="Bogovic-Matijasic B."/>
            <person name="Hacin B."/>
            <person name="Citar M."/>
            <person name="Svigelj K."/>
            <person name="Stempelj M."/>
            <person name="Rogelj I."/>
        </authorList>
    </citation>
    <scope>NUCLEOTIDE SEQUENCE [LARGE SCALE GENOMIC DNA]</scope>
    <source>
        <strain evidence="1 2">IM386</strain>
    </source>
</reference>
<evidence type="ECO:0000313" key="2">
    <source>
        <dbReference type="Proteomes" id="UP000035645"/>
    </source>
</evidence>
<dbReference type="RefSeq" id="WP_014697276.1">
    <property type="nucleotide sequence ID" value="NZ_CBUQ010000007.1"/>
</dbReference>
<comment type="caution">
    <text evidence="1">The sequence shown here is derived from an EMBL/GenBank/DDBJ whole genome shotgun (WGS) entry which is preliminary data.</text>
</comment>
<sequence length="542" mass="62172">MTDTTRSPWLPHLTHERDGSATYPIRYLATDNEFLPDITSALRSANDEPLDPLALFVDTLLNKPAVDIDGLFVLPKNPEHGTEDITDDEYILENRHWKKGGTAESENNDDNSGDEPANGMLVLSTTNLVGIIYSRSARERTAGDVQLSISSRFFRDERGDIAPIWHDWFLAYMMQRVLHVNLLSVDFEGSPERAWRQLLMWMFPLYLNNAMSKGVLHQYERREYNDSNPRGRIDIARHIRENTPFLGTVAYSRREYDADNPVTELIRHTIEAIAANGRFGSDILHNSSETIRHVEEIRRVTQRYEQAERQRIVQENLKRPVRHAFYDEYRELQSLCIAILSHRGLDPSDIKEKDVHGILFDCAWLWEEYLNVVLREQGIGVIHPQNKTGTHAYHFMTRVEGTDDHAVGKPLGLIYPDYLLSVDGVNLVADAKYKPEQNIGGRDYMQVIAYTARFGTGSGLYLYPGSDLGAGGSVDVREYLLFGGFERERESNLREEPALYTVGLDVSVKDYSAGYRGYVASMYEHERKFAEEIRRIAQNRHR</sequence>
<dbReference type="PANTHER" id="PTHR38733:SF1">
    <property type="entry name" value="TYPE IV METHYL-DIRECTED RESTRICTION ENZYME ECOKMCRBC"/>
    <property type="match status" value="1"/>
</dbReference>